<organism evidence="3 4">
    <name type="scientific">Tegillarca granosa</name>
    <name type="common">Malaysian cockle</name>
    <name type="synonym">Anadara granosa</name>
    <dbReference type="NCBI Taxonomy" id="220873"/>
    <lineage>
        <taxon>Eukaryota</taxon>
        <taxon>Metazoa</taxon>
        <taxon>Spiralia</taxon>
        <taxon>Lophotrochozoa</taxon>
        <taxon>Mollusca</taxon>
        <taxon>Bivalvia</taxon>
        <taxon>Autobranchia</taxon>
        <taxon>Pteriomorphia</taxon>
        <taxon>Arcoida</taxon>
        <taxon>Arcoidea</taxon>
        <taxon>Arcidae</taxon>
        <taxon>Tegillarca</taxon>
    </lineage>
</organism>
<dbReference type="PANTHER" id="PTHR11538">
    <property type="entry name" value="PHENYLALANYL-TRNA SYNTHETASE"/>
    <property type="match status" value="1"/>
</dbReference>
<dbReference type="PROSITE" id="PS51447">
    <property type="entry name" value="FDX_ACB"/>
    <property type="match status" value="1"/>
</dbReference>
<comment type="caution">
    <text evidence="3">The sequence shown here is derived from an EMBL/GenBank/DDBJ whole genome shotgun (WGS) entry which is preliminary data.</text>
</comment>
<dbReference type="Pfam" id="PF10354">
    <property type="entry name" value="BMT5-like"/>
    <property type="match status" value="1"/>
</dbReference>
<feature type="region of interest" description="Disordered" evidence="1">
    <location>
        <begin position="533"/>
        <end position="565"/>
    </location>
</feature>
<dbReference type="SUPFAM" id="SSF54991">
    <property type="entry name" value="Anticodon-binding domain of PheRS"/>
    <property type="match status" value="1"/>
</dbReference>
<name>A0ABQ9E170_TEGGR</name>
<dbReference type="Gene3D" id="3.30.70.380">
    <property type="entry name" value="Ferrodoxin-fold anticodon-binding domain"/>
    <property type="match status" value="1"/>
</dbReference>
<reference evidence="3 4" key="1">
    <citation type="submission" date="2022-12" db="EMBL/GenBank/DDBJ databases">
        <title>Chromosome-level genome of Tegillarca granosa.</title>
        <authorList>
            <person name="Kim J."/>
        </authorList>
    </citation>
    <scope>NUCLEOTIDE SEQUENCE [LARGE SCALE GENOMIC DNA]</scope>
    <source>
        <strain evidence="3">Teg-2019</strain>
        <tissue evidence="3">Adductor muscle</tissue>
    </source>
</reference>
<keyword evidence="4" id="KW-1185">Reference proteome</keyword>
<feature type="domain" description="FDX-ACB" evidence="2">
    <location>
        <begin position="696"/>
        <end position="770"/>
    </location>
</feature>
<sequence length="770" mass="88577">MDIFVNGEVLLVGEGDFSFSVSLVCNMSSEQAKCITSTSFETSKTIEKHLAAEENMTYLREKGVHVLLETDATKLHCNPQFIDKRFDRIIFNFPHVGGKSNHKKNRKLIKDFFCRSQNKGFNTEGALIHIFVKGEAVEIPQPDSHRCYIYKALQRKLCESNGNPLFWIRKKLENAFGEEFGTENLSVENYQPLLDGPFTQITFSKKHMDTTIQSKSVYVVDVSEKLQDIKLTETIDGIFEKEDISSFIGCLYFNQPIRNYVVSLDDEINVNLITRKQTMQDSDVESYQNRKEKNKVTDGKIANKDDINHCGMNLCNPMEKDLNNPIRKDLNNETDGKVKDELEKCVKKSNSENISKNKSDKVSNCMENHLRVSLLEHVDDVISKTKEKDKCCLLTGDVYRSCSINKLTLPIRHEMLGVVNFPSDFIFHFQSDVSNSDICNESLKTKIDNSEIKKSNSEMVKKIFTCLNRVGGDKIKFSYQKEISVSKFDHFTKLGFISIKSSESNEISVKSVRCVKSRPEPFIAIFEPGNKEVKSNESELKDQKVQQSEQTNDSEYSNRAESQKLDSDEFVVRENEFSASNIEESVYQPVDENSQTDGLVEIKTSESNDISHKEELASQLVEDNYGNTIVGYIWAMTSCWHEKPSTSLIFLLDLDRVTMDIFKIPQVRLLWTNQNRIFEDFANLSVNYPVYKEISLYPMLFQHDMSFWENPEIPFNVFKFYNIIRNVAGDIVTSVQQIDIYPNEQTGLISRCYRLEFQSFDKNFIPTNHS</sequence>
<dbReference type="InterPro" id="IPR019446">
    <property type="entry name" value="BMT5-like"/>
</dbReference>
<evidence type="ECO:0000259" key="2">
    <source>
        <dbReference type="PROSITE" id="PS51447"/>
    </source>
</evidence>
<evidence type="ECO:0000313" key="3">
    <source>
        <dbReference type="EMBL" id="KAJ8299226.1"/>
    </source>
</evidence>
<dbReference type="PANTHER" id="PTHR11538:SF26">
    <property type="entry name" value="FERREDOXIN-FOLD ANTICODON-BINDING DOMAIN-CONTAINING PROTEIN 1"/>
    <property type="match status" value="1"/>
</dbReference>
<feature type="compositionally biased region" description="Polar residues" evidence="1">
    <location>
        <begin position="545"/>
        <end position="555"/>
    </location>
</feature>
<feature type="compositionally biased region" description="Basic and acidic residues" evidence="1">
    <location>
        <begin position="533"/>
        <end position="544"/>
    </location>
</feature>
<gene>
    <name evidence="3" type="ORF">KUTeg_023286</name>
</gene>
<feature type="non-terminal residue" evidence="3">
    <location>
        <position position="770"/>
    </location>
</feature>
<evidence type="ECO:0000256" key="1">
    <source>
        <dbReference type="SAM" id="MobiDB-lite"/>
    </source>
</evidence>
<proteinExistence type="predicted"/>
<protein>
    <recommendedName>
        <fullName evidence="2">FDX-ACB domain-containing protein</fullName>
    </recommendedName>
</protein>
<evidence type="ECO:0000313" key="4">
    <source>
        <dbReference type="Proteomes" id="UP001217089"/>
    </source>
</evidence>
<feature type="compositionally biased region" description="Basic and acidic residues" evidence="1">
    <location>
        <begin position="556"/>
        <end position="565"/>
    </location>
</feature>
<accession>A0ABQ9E170</accession>
<dbReference type="Proteomes" id="UP001217089">
    <property type="component" value="Unassembled WGS sequence"/>
</dbReference>
<dbReference type="EMBL" id="JARBDR010000921">
    <property type="protein sequence ID" value="KAJ8299226.1"/>
    <property type="molecule type" value="Genomic_DNA"/>
</dbReference>
<dbReference type="InterPro" id="IPR005121">
    <property type="entry name" value="Fdx_antiC-bd"/>
</dbReference>
<dbReference type="InterPro" id="IPR036690">
    <property type="entry name" value="Fdx_antiC-bd_sf"/>
</dbReference>